<keyword evidence="3" id="KW-1185">Reference proteome</keyword>
<dbReference type="EMBL" id="AFNH02000275">
    <property type="protein sequence ID" value="EZG78464.1"/>
    <property type="molecule type" value="Genomic_DNA"/>
</dbReference>
<feature type="compositionally biased region" description="Polar residues" evidence="1">
    <location>
        <begin position="829"/>
        <end position="839"/>
    </location>
</feature>
<feature type="compositionally biased region" description="Polar residues" evidence="1">
    <location>
        <begin position="39"/>
        <end position="60"/>
    </location>
</feature>
<accession>A0A023BAQ1</accession>
<dbReference type="GeneID" id="22911409"/>
<organism evidence="2 3">
    <name type="scientific">Gregarina niphandrodes</name>
    <name type="common">Septate eugregarine</name>
    <dbReference type="NCBI Taxonomy" id="110365"/>
    <lineage>
        <taxon>Eukaryota</taxon>
        <taxon>Sar</taxon>
        <taxon>Alveolata</taxon>
        <taxon>Apicomplexa</taxon>
        <taxon>Conoidasida</taxon>
        <taxon>Gregarinasina</taxon>
        <taxon>Eugregarinorida</taxon>
        <taxon>Gregarinidae</taxon>
        <taxon>Gregarina</taxon>
    </lineage>
</organism>
<feature type="compositionally biased region" description="Basic and acidic residues" evidence="1">
    <location>
        <begin position="759"/>
        <end position="771"/>
    </location>
</feature>
<protein>
    <submittedName>
        <fullName evidence="2">Uncharacterized protein</fullName>
    </submittedName>
</protein>
<evidence type="ECO:0000313" key="2">
    <source>
        <dbReference type="EMBL" id="EZG78464.1"/>
    </source>
</evidence>
<evidence type="ECO:0000256" key="1">
    <source>
        <dbReference type="SAM" id="MobiDB-lite"/>
    </source>
</evidence>
<reference evidence="2" key="1">
    <citation type="submission" date="2013-12" db="EMBL/GenBank/DDBJ databases">
        <authorList>
            <person name="Omoto C.K."/>
            <person name="Sibley D."/>
            <person name="Venepally P."/>
            <person name="Hadjithomas M."/>
            <person name="Karamycheva S."/>
            <person name="Brunk B."/>
            <person name="Roos D."/>
            <person name="Caler E."/>
            <person name="Lorenzi H."/>
        </authorList>
    </citation>
    <scope>NUCLEOTIDE SEQUENCE</scope>
</reference>
<feature type="region of interest" description="Disordered" evidence="1">
    <location>
        <begin position="824"/>
        <end position="859"/>
    </location>
</feature>
<evidence type="ECO:0000313" key="3">
    <source>
        <dbReference type="Proteomes" id="UP000019763"/>
    </source>
</evidence>
<proteinExistence type="predicted"/>
<dbReference type="RefSeq" id="XP_011129289.1">
    <property type="nucleotide sequence ID" value="XM_011130987.1"/>
</dbReference>
<gene>
    <name evidence="2" type="ORF">GNI_035880</name>
</gene>
<dbReference type="AlphaFoldDB" id="A0A023BAQ1"/>
<dbReference type="Proteomes" id="UP000019763">
    <property type="component" value="Unassembled WGS sequence"/>
</dbReference>
<feature type="region of interest" description="Disordered" evidence="1">
    <location>
        <begin position="732"/>
        <end position="777"/>
    </location>
</feature>
<dbReference type="VEuPathDB" id="CryptoDB:GNI_035880"/>
<comment type="caution">
    <text evidence="2">The sequence shown here is derived from an EMBL/GenBank/DDBJ whole genome shotgun (WGS) entry which is preliminary data.</text>
</comment>
<feature type="region of interest" description="Disordered" evidence="1">
    <location>
        <begin position="398"/>
        <end position="431"/>
    </location>
</feature>
<sequence>MVGVVVVPVARRRPLSWISCWVLAMHPGALHSSAEITPPESSARSTTEWWRSPLTDPSSSEEADPRNNCPCYGEASWLSRYWLPLEEADFERLKPVISLRPKDRRVQWKKVGKKFGARSGGLDVRQWSLVRADLRPVYIPVLSDMTKLGKRGLLTAGNVMAENRRQFAAYRMIHGSLDVQQWARLRSVDESTFEQCGLAYVELAGIISLYFQAPYGLVDQYVTNQVAAEIVTTNCGPQLRNWITGCLLQHSGVPVARLEDFCLTQLHYNPPWNAKRPKALECLRSLSVSAKEVLNRGQKSIEDRRQLLRQRLAGLPTVTAAEFGRLTQRKLDAILNPKAEPELEQLEGTQCDVAQPDVAQLDVAQPDVAQPDVAQPDVAQPDVAQPDVAQPDVAQPDVAQRGGAQRGGAQRGGVQLETTTKPGRGKRSSMKVSEWAAEYWAPLEREGYDALRACWQGPVHRRKRWRDCGSLVPAESETREWTKVIGNGRSRPLYIPTLTAMTRLRQQTPEMCGKGDQTWGVQTSVECMSDMEGDYAAYRLVMDSLSEAQWKKLRGVEMADFGRCNLAFVELGTIVASFFEEPYGLVDQWATNSVAQELNDGRKSPKIRRWILGCLLQRAEASIDSLAELCVYKLDYKAGLKNSRRLECLAKRWLTAHEHNLRKKIDAHKRLALLKFKLRNLPTVSIAEYGALDQGKFELKWAPTSQLQQLNLIMALDSWPISNVELTQWPTASTTEDAPNGPLPCDSLEPRSKKTKLTLRTEEHTPDENHTAENVPANNASAACDPGCNLAWNQSGQTRVQSMPRQCIAGRSMLGQPMLGQSMPGHSMPGQSMRGQSMRGQSMRGQSMPGQSMSGQLMSGQSMPCQLMTCQPMPGQSWGPSSGPAVSMEVDFETLRPHGWRDGPNKRSVEPPQRQLNNLFASMEVNRIDRNVPGAVLAGRHCEPPTWQTDPPA</sequence>
<feature type="compositionally biased region" description="Low complexity" evidence="1">
    <location>
        <begin position="840"/>
        <end position="859"/>
    </location>
</feature>
<name>A0A023BAQ1_GRENI</name>
<feature type="region of interest" description="Disordered" evidence="1">
    <location>
        <begin position="33"/>
        <end position="66"/>
    </location>
</feature>